<dbReference type="Proteomes" id="UP000405447">
    <property type="component" value="Unassembled WGS sequence"/>
</dbReference>
<sequence>MKCDLRYKKTPLCYTCCSPQTQGKAPQTIHNEVKRGTTLQQVRKGLYKKVYSADYAQTVYQFNRKRSVKKLILTKEIREKILHYHKQKFSPEMMVNKKQVKVGISTIYYWFHNGHLGLTKADMLYPRKRKGVKKQASPNFKPAGKSIEERPDVINLRLENGHYEIDTVLLTKIKNYCLLVLTDRRSRHQIIRLIPNKTAESVNQALTLLLGEHRILSITADNGSEFKRLSEVFPEEHIYYAHAYSSWERGSNENHNRLIRRWLPKGTKKTTPKEVAFIENWINNYPKKCLDYKSPSEFLLGG</sequence>
<dbReference type="AlphaFoldDB" id="A0AAQ2VXF7"/>
<dbReference type="NCBIfam" id="NF033563">
    <property type="entry name" value="transpos_IS30"/>
    <property type="match status" value="1"/>
</dbReference>
<organism evidence="2 3">
    <name type="scientific">Streptococcus pneumoniae</name>
    <dbReference type="NCBI Taxonomy" id="1313"/>
    <lineage>
        <taxon>Bacteria</taxon>
        <taxon>Bacillati</taxon>
        <taxon>Bacillota</taxon>
        <taxon>Bacilli</taxon>
        <taxon>Lactobacillales</taxon>
        <taxon>Streptococcaceae</taxon>
        <taxon>Streptococcus</taxon>
    </lineage>
</organism>
<dbReference type="EMBL" id="CABCSJ010000001">
    <property type="protein sequence ID" value="VST59511.1"/>
    <property type="molecule type" value="Genomic_DNA"/>
</dbReference>
<protein>
    <submittedName>
        <fullName evidence="2">IS1239 transposase</fullName>
    </submittedName>
</protein>
<dbReference type="GO" id="GO:0005829">
    <property type="term" value="C:cytosol"/>
    <property type="evidence" value="ECO:0007669"/>
    <property type="project" value="TreeGrafter"/>
</dbReference>
<feature type="domain" description="Integrase catalytic" evidence="1">
    <location>
        <begin position="147"/>
        <end position="302"/>
    </location>
</feature>
<comment type="caution">
    <text evidence="2">The sequence shown here is derived from an EMBL/GenBank/DDBJ whole genome shotgun (WGS) entry which is preliminary data.</text>
</comment>
<dbReference type="InterPro" id="IPR051917">
    <property type="entry name" value="Transposase-Integrase"/>
</dbReference>
<dbReference type="InterPro" id="IPR012337">
    <property type="entry name" value="RNaseH-like_sf"/>
</dbReference>
<reference evidence="2 3" key="1">
    <citation type="submission" date="2019-04" db="EMBL/GenBank/DDBJ databases">
        <authorList>
            <consortium name="Pathogen Informatics"/>
        </authorList>
    </citation>
    <scope>NUCLEOTIDE SEQUENCE [LARGE SCALE GENOMIC DNA]</scope>
    <source>
        <strain evidence="2 3">GPSC535</strain>
    </source>
</reference>
<gene>
    <name evidence="2" type="ORF">SAMEA3389245_00308</name>
</gene>
<dbReference type="GO" id="GO:0004803">
    <property type="term" value="F:transposase activity"/>
    <property type="evidence" value="ECO:0007669"/>
    <property type="project" value="TreeGrafter"/>
</dbReference>
<proteinExistence type="predicted"/>
<dbReference type="GO" id="GO:0003676">
    <property type="term" value="F:nucleic acid binding"/>
    <property type="evidence" value="ECO:0007669"/>
    <property type="project" value="InterPro"/>
</dbReference>
<evidence type="ECO:0000313" key="3">
    <source>
        <dbReference type="Proteomes" id="UP000405447"/>
    </source>
</evidence>
<dbReference type="PANTHER" id="PTHR10948:SF23">
    <property type="entry name" value="TRANSPOSASE INSI FOR INSERTION SEQUENCE ELEMENT IS30A-RELATED"/>
    <property type="match status" value="1"/>
</dbReference>
<accession>A0AAQ2VXF7</accession>
<dbReference type="Gene3D" id="3.30.420.10">
    <property type="entry name" value="Ribonuclease H-like superfamily/Ribonuclease H"/>
    <property type="match status" value="1"/>
</dbReference>
<dbReference type="InterPro" id="IPR001584">
    <property type="entry name" value="Integrase_cat-core"/>
</dbReference>
<dbReference type="InterPro" id="IPR053392">
    <property type="entry name" value="Transposase_IS30-like"/>
</dbReference>
<dbReference type="InterPro" id="IPR036397">
    <property type="entry name" value="RNaseH_sf"/>
</dbReference>
<evidence type="ECO:0000313" key="2">
    <source>
        <dbReference type="EMBL" id="VST59511.1"/>
    </source>
</evidence>
<dbReference type="SUPFAM" id="SSF53098">
    <property type="entry name" value="Ribonuclease H-like"/>
    <property type="match status" value="1"/>
</dbReference>
<dbReference type="PROSITE" id="PS50994">
    <property type="entry name" value="INTEGRASE"/>
    <property type="match status" value="1"/>
</dbReference>
<dbReference type="GO" id="GO:0015074">
    <property type="term" value="P:DNA integration"/>
    <property type="evidence" value="ECO:0007669"/>
    <property type="project" value="InterPro"/>
</dbReference>
<evidence type="ECO:0000259" key="1">
    <source>
        <dbReference type="PROSITE" id="PS50994"/>
    </source>
</evidence>
<name>A0AAQ2VXF7_STREE</name>
<dbReference type="GO" id="GO:0032196">
    <property type="term" value="P:transposition"/>
    <property type="evidence" value="ECO:0007669"/>
    <property type="project" value="TreeGrafter"/>
</dbReference>
<dbReference type="PANTHER" id="PTHR10948">
    <property type="entry name" value="TRANSPOSASE"/>
    <property type="match status" value="1"/>
</dbReference>